<gene>
    <name evidence="1" type="ORF">HPB50_026047</name>
</gene>
<evidence type="ECO:0000313" key="1">
    <source>
        <dbReference type="EMBL" id="KAH6937242.1"/>
    </source>
</evidence>
<dbReference type="EMBL" id="CM023483">
    <property type="protein sequence ID" value="KAH6937242.1"/>
    <property type="molecule type" value="Genomic_DNA"/>
</dbReference>
<sequence length="99" mass="11265">MLLLTFDTESPPTRLVFDYEITKVHEYRPKVIACYNCHGLGHIAKYCPSEEVCKECGRKHSKDSECDDELFCVACQSRAQRHEENEPACAGLPEDSELV</sequence>
<organism evidence="1 2">
    <name type="scientific">Hyalomma asiaticum</name>
    <name type="common">Tick</name>
    <dbReference type="NCBI Taxonomy" id="266040"/>
    <lineage>
        <taxon>Eukaryota</taxon>
        <taxon>Metazoa</taxon>
        <taxon>Ecdysozoa</taxon>
        <taxon>Arthropoda</taxon>
        <taxon>Chelicerata</taxon>
        <taxon>Arachnida</taxon>
        <taxon>Acari</taxon>
        <taxon>Parasitiformes</taxon>
        <taxon>Ixodida</taxon>
        <taxon>Ixodoidea</taxon>
        <taxon>Ixodidae</taxon>
        <taxon>Hyalomminae</taxon>
        <taxon>Hyalomma</taxon>
    </lineage>
</organism>
<evidence type="ECO:0000313" key="2">
    <source>
        <dbReference type="Proteomes" id="UP000821845"/>
    </source>
</evidence>
<comment type="caution">
    <text evidence="1">The sequence shown here is derived from an EMBL/GenBank/DDBJ whole genome shotgun (WGS) entry which is preliminary data.</text>
</comment>
<reference evidence="1" key="1">
    <citation type="submission" date="2020-05" db="EMBL/GenBank/DDBJ databases">
        <title>Large-scale comparative analyses of tick genomes elucidate their genetic diversity and vector capacities.</title>
        <authorList>
            <person name="Jia N."/>
            <person name="Wang J."/>
            <person name="Shi W."/>
            <person name="Du L."/>
            <person name="Sun Y."/>
            <person name="Zhan W."/>
            <person name="Jiang J."/>
            <person name="Wang Q."/>
            <person name="Zhang B."/>
            <person name="Ji P."/>
            <person name="Sakyi L.B."/>
            <person name="Cui X."/>
            <person name="Yuan T."/>
            <person name="Jiang B."/>
            <person name="Yang W."/>
            <person name="Lam T.T.-Y."/>
            <person name="Chang Q."/>
            <person name="Ding S."/>
            <person name="Wang X."/>
            <person name="Zhu J."/>
            <person name="Ruan X."/>
            <person name="Zhao L."/>
            <person name="Wei J."/>
            <person name="Que T."/>
            <person name="Du C."/>
            <person name="Cheng J."/>
            <person name="Dai P."/>
            <person name="Han X."/>
            <person name="Huang E."/>
            <person name="Gao Y."/>
            <person name="Liu J."/>
            <person name="Shao H."/>
            <person name="Ye R."/>
            <person name="Li L."/>
            <person name="Wei W."/>
            <person name="Wang X."/>
            <person name="Wang C."/>
            <person name="Yang T."/>
            <person name="Huo Q."/>
            <person name="Li W."/>
            <person name="Guo W."/>
            <person name="Chen H."/>
            <person name="Zhou L."/>
            <person name="Ni X."/>
            <person name="Tian J."/>
            <person name="Zhou Y."/>
            <person name="Sheng Y."/>
            <person name="Liu T."/>
            <person name="Pan Y."/>
            <person name="Xia L."/>
            <person name="Li J."/>
            <person name="Zhao F."/>
            <person name="Cao W."/>
        </authorList>
    </citation>
    <scope>NUCLEOTIDE SEQUENCE</scope>
    <source>
        <strain evidence="1">Hyas-2018</strain>
    </source>
</reference>
<dbReference type="Proteomes" id="UP000821845">
    <property type="component" value="Chromosome 3"/>
</dbReference>
<name>A0ACB7ST46_HYAAI</name>
<protein>
    <submittedName>
        <fullName evidence="1">Uncharacterized protein</fullName>
    </submittedName>
</protein>
<keyword evidence="2" id="KW-1185">Reference proteome</keyword>
<accession>A0ACB7ST46</accession>
<proteinExistence type="predicted"/>